<name>A0A3B0WHD6_9ZZZZ</name>
<protein>
    <submittedName>
        <fullName evidence="1">Uncharacterized protein</fullName>
    </submittedName>
</protein>
<dbReference type="AlphaFoldDB" id="A0A3B0WHD6"/>
<dbReference type="EMBL" id="UOFE01000006">
    <property type="protein sequence ID" value="VAW50722.1"/>
    <property type="molecule type" value="Genomic_DNA"/>
</dbReference>
<evidence type="ECO:0000313" key="1">
    <source>
        <dbReference type="EMBL" id="VAW50722.1"/>
    </source>
</evidence>
<gene>
    <name evidence="1" type="ORF">MNBD_GAMMA05-2650</name>
</gene>
<organism evidence="1">
    <name type="scientific">hydrothermal vent metagenome</name>
    <dbReference type="NCBI Taxonomy" id="652676"/>
    <lineage>
        <taxon>unclassified sequences</taxon>
        <taxon>metagenomes</taxon>
        <taxon>ecological metagenomes</taxon>
    </lineage>
</organism>
<accession>A0A3B0WHD6</accession>
<proteinExistence type="predicted"/>
<reference evidence="1" key="1">
    <citation type="submission" date="2018-06" db="EMBL/GenBank/DDBJ databases">
        <authorList>
            <person name="Zhirakovskaya E."/>
        </authorList>
    </citation>
    <scope>NUCLEOTIDE SEQUENCE</scope>
</reference>
<sequence>MDMSIQETYLAAFRGNFTSTMRWHDLDAFWDELKTQADDHWYIYAVGEMPPVATVDKNQLLNFINRIDELLHNDHDEDYCGIVYIDNQQAPEFIKIFDPNNLGVSCGFSDNPPLPGWILSKIQPVELESALNPPKNRQRWWQKIFA</sequence>